<dbReference type="GO" id="GO:0004601">
    <property type="term" value="F:peroxidase activity"/>
    <property type="evidence" value="ECO:0007669"/>
    <property type="project" value="UniProtKB-KW"/>
</dbReference>
<dbReference type="OrthoDB" id="6487181at2759"/>
<comment type="subcellular location">
    <subcellularLocation>
        <location evidence="1">Secreted</location>
    </subcellularLocation>
</comment>
<dbReference type="InterPro" id="IPR019791">
    <property type="entry name" value="Haem_peroxidase_animal"/>
</dbReference>
<evidence type="ECO:0000256" key="4">
    <source>
        <dbReference type="ARBA" id="ARBA00023180"/>
    </source>
</evidence>
<gene>
    <name evidence="5" type="ORF">BLA29_012462</name>
</gene>
<dbReference type="Gene3D" id="1.10.640.10">
    <property type="entry name" value="Haem peroxidase domain superfamily, animal type"/>
    <property type="match status" value="1"/>
</dbReference>
<protein>
    <submittedName>
        <fullName evidence="5">Uncharacterized protein</fullName>
    </submittedName>
</protein>
<dbReference type="PANTHER" id="PTHR11475">
    <property type="entry name" value="OXIDASE/PEROXIDASE"/>
    <property type="match status" value="1"/>
</dbReference>
<accession>A0A1Y3BNM2</accession>
<dbReference type="PROSITE" id="PS50292">
    <property type="entry name" value="PEROXIDASE_3"/>
    <property type="match status" value="1"/>
</dbReference>
<dbReference type="EMBL" id="MUJZ01014823">
    <property type="protein sequence ID" value="OTF81196.1"/>
    <property type="molecule type" value="Genomic_DNA"/>
</dbReference>
<keyword evidence="3" id="KW-0560">Oxidoreductase</keyword>
<dbReference type="InterPro" id="IPR037120">
    <property type="entry name" value="Haem_peroxidase_sf_animal"/>
</dbReference>
<keyword evidence="4" id="KW-0325">Glycoprotein</keyword>
<evidence type="ECO:0000256" key="3">
    <source>
        <dbReference type="ARBA" id="ARBA00022559"/>
    </source>
</evidence>
<sequence length="78" mass="8990">MDLVSIDIQRGRDHGMPTYNQIRQLCSLQIITDFRQLNHVDDIDFWVAGILEKPLSEGLLGPTFSCIVGEQFRRLKCK</sequence>
<name>A0A1Y3BNM2_EURMA</name>
<dbReference type="InterPro" id="IPR010255">
    <property type="entry name" value="Haem_peroxidase_sf"/>
</dbReference>
<evidence type="ECO:0000313" key="6">
    <source>
        <dbReference type="Proteomes" id="UP000194236"/>
    </source>
</evidence>
<evidence type="ECO:0000313" key="5">
    <source>
        <dbReference type="EMBL" id="OTF81196.1"/>
    </source>
</evidence>
<keyword evidence="6" id="KW-1185">Reference proteome</keyword>
<comment type="caution">
    <text evidence="5">The sequence shown here is derived from an EMBL/GenBank/DDBJ whole genome shotgun (WGS) entry which is preliminary data.</text>
</comment>
<evidence type="ECO:0000256" key="2">
    <source>
        <dbReference type="ARBA" id="ARBA00022525"/>
    </source>
</evidence>
<evidence type="ECO:0000256" key="1">
    <source>
        <dbReference type="ARBA" id="ARBA00004613"/>
    </source>
</evidence>
<dbReference type="GO" id="GO:0005576">
    <property type="term" value="C:extracellular region"/>
    <property type="evidence" value="ECO:0007669"/>
    <property type="project" value="UniProtKB-SubCell"/>
</dbReference>
<keyword evidence="3" id="KW-0575">Peroxidase</keyword>
<dbReference type="SUPFAM" id="SSF48113">
    <property type="entry name" value="Heme-dependent peroxidases"/>
    <property type="match status" value="1"/>
</dbReference>
<dbReference type="AlphaFoldDB" id="A0A1Y3BNM2"/>
<organism evidence="5 6">
    <name type="scientific">Euroglyphus maynei</name>
    <name type="common">Mayne's house dust mite</name>
    <dbReference type="NCBI Taxonomy" id="6958"/>
    <lineage>
        <taxon>Eukaryota</taxon>
        <taxon>Metazoa</taxon>
        <taxon>Ecdysozoa</taxon>
        <taxon>Arthropoda</taxon>
        <taxon>Chelicerata</taxon>
        <taxon>Arachnida</taxon>
        <taxon>Acari</taxon>
        <taxon>Acariformes</taxon>
        <taxon>Sarcoptiformes</taxon>
        <taxon>Astigmata</taxon>
        <taxon>Psoroptidia</taxon>
        <taxon>Analgoidea</taxon>
        <taxon>Pyroglyphidae</taxon>
        <taxon>Pyroglyphinae</taxon>
        <taxon>Euroglyphus</taxon>
    </lineage>
</organism>
<dbReference type="PANTHER" id="PTHR11475:SF4">
    <property type="entry name" value="CHORION PEROXIDASE"/>
    <property type="match status" value="1"/>
</dbReference>
<proteinExistence type="predicted"/>
<reference evidence="5 6" key="1">
    <citation type="submission" date="2017-03" db="EMBL/GenBank/DDBJ databases">
        <title>Genome Survey of Euroglyphus maynei.</title>
        <authorList>
            <person name="Arlian L.G."/>
            <person name="Morgan M.S."/>
            <person name="Rider S.D."/>
        </authorList>
    </citation>
    <scope>NUCLEOTIDE SEQUENCE [LARGE SCALE GENOMIC DNA]</scope>
    <source>
        <strain evidence="5">Arlian Lab</strain>
        <tissue evidence="5">Whole body</tissue>
    </source>
</reference>
<keyword evidence="2" id="KW-0964">Secreted</keyword>
<dbReference type="GO" id="GO:0006979">
    <property type="term" value="P:response to oxidative stress"/>
    <property type="evidence" value="ECO:0007669"/>
    <property type="project" value="InterPro"/>
</dbReference>
<dbReference type="Proteomes" id="UP000194236">
    <property type="component" value="Unassembled WGS sequence"/>
</dbReference>
<dbReference type="Pfam" id="PF03098">
    <property type="entry name" value="An_peroxidase"/>
    <property type="match status" value="1"/>
</dbReference>
<dbReference type="GO" id="GO:0020037">
    <property type="term" value="F:heme binding"/>
    <property type="evidence" value="ECO:0007669"/>
    <property type="project" value="InterPro"/>
</dbReference>